<dbReference type="EMBL" id="JBEPLO010000014">
    <property type="protein sequence ID" value="MET3558290.1"/>
    <property type="molecule type" value="Genomic_DNA"/>
</dbReference>
<dbReference type="InterPro" id="IPR021688">
    <property type="entry name" value="DUF3270"/>
</dbReference>
<protein>
    <recommendedName>
        <fullName evidence="5">DUF3270 family protein</fullName>
    </recommendedName>
</protein>
<evidence type="ECO:0000313" key="3">
    <source>
        <dbReference type="EMBL" id="MET3558290.1"/>
    </source>
</evidence>
<feature type="transmembrane region" description="Helical" evidence="2">
    <location>
        <begin position="40"/>
        <end position="62"/>
    </location>
</feature>
<sequence>MALRDYKYDEFPNEQAYPKPAPSYQDYQTDDDTSSQLNDLLFFINVAIFAIASVLAVFILSALNVHSLVAFALAIPLGILGLKGFHLFRYYQKKHRQN</sequence>
<accession>A0ABV2FIN3</accession>
<keyword evidence="2" id="KW-0812">Transmembrane</keyword>
<keyword evidence="4" id="KW-1185">Reference proteome</keyword>
<evidence type="ECO:0000256" key="1">
    <source>
        <dbReference type="SAM" id="MobiDB-lite"/>
    </source>
</evidence>
<evidence type="ECO:0000313" key="4">
    <source>
        <dbReference type="Proteomes" id="UP001549122"/>
    </source>
</evidence>
<dbReference type="Proteomes" id="UP001549122">
    <property type="component" value="Unassembled WGS sequence"/>
</dbReference>
<feature type="region of interest" description="Disordered" evidence="1">
    <location>
        <begin position="1"/>
        <end position="30"/>
    </location>
</feature>
<proteinExistence type="predicted"/>
<comment type="caution">
    <text evidence="3">The sequence shown here is derived from an EMBL/GenBank/DDBJ whole genome shotgun (WGS) entry which is preliminary data.</text>
</comment>
<reference evidence="3 4" key="1">
    <citation type="submission" date="2024-06" db="EMBL/GenBank/DDBJ databases">
        <title>Genomic Encyclopedia of Type Strains, Phase IV (KMG-IV): sequencing the most valuable type-strain genomes for metagenomic binning, comparative biology and taxonomic classification.</title>
        <authorList>
            <person name="Goeker M."/>
        </authorList>
    </citation>
    <scope>NUCLEOTIDE SEQUENCE [LARGE SCALE GENOMIC DNA]</scope>
    <source>
        <strain evidence="3 4">DSM 28303</strain>
    </source>
</reference>
<name>A0ABV2FIN3_9STRE</name>
<organism evidence="3 4">
    <name type="scientific">Streptococcus rupicaprae</name>
    <dbReference type="NCBI Taxonomy" id="759619"/>
    <lineage>
        <taxon>Bacteria</taxon>
        <taxon>Bacillati</taxon>
        <taxon>Bacillota</taxon>
        <taxon>Bacilli</taxon>
        <taxon>Lactobacillales</taxon>
        <taxon>Streptococcaceae</taxon>
        <taxon>Streptococcus</taxon>
    </lineage>
</organism>
<gene>
    <name evidence="3" type="ORF">ABID29_001412</name>
</gene>
<feature type="transmembrane region" description="Helical" evidence="2">
    <location>
        <begin position="68"/>
        <end position="88"/>
    </location>
</feature>
<evidence type="ECO:0008006" key="5">
    <source>
        <dbReference type="Google" id="ProtNLM"/>
    </source>
</evidence>
<dbReference type="Pfam" id="PF11674">
    <property type="entry name" value="DUF3270"/>
    <property type="match status" value="1"/>
</dbReference>
<evidence type="ECO:0000256" key="2">
    <source>
        <dbReference type="SAM" id="Phobius"/>
    </source>
</evidence>
<keyword evidence="2" id="KW-1133">Transmembrane helix</keyword>
<keyword evidence="2" id="KW-0472">Membrane</keyword>
<feature type="compositionally biased region" description="Basic and acidic residues" evidence="1">
    <location>
        <begin position="1"/>
        <end position="10"/>
    </location>
</feature>
<dbReference type="RefSeq" id="WP_354365394.1">
    <property type="nucleotide sequence ID" value="NZ_JBEPLO010000014.1"/>
</dbReference>